<comment type="similarity">
    <text evidence="5">Belongs to the DksA family.</text>
</comment>
<comment type="function">
    <text evidence="5">Transcription factor that acts by binding directly to the RNA polymerase (RNAP). Required for negative regulation of rRNA expression and positive regulation of several amino acid biosynthesis promoters. Also required for regulation of fis expression.</text>
</comment>
<evidence type="ECO:0000256" key="2">
    <source>
        <dbReference type="ARBA" id="ARBA00022723"/>
    </source>
</evidence>
<evidence type="ECO:0000256" key="4">
    <source>
        <dbReference type="ARBA" id="ARBA00022833"/>
    </source>
</evidence>
<feature type="domain" description="DnaK suppressor protein DksA N-terminal" evidence="9">
    <location>
        <begin position="29"/>
        <end position="98"/>
    </location>
</feature>
<keyword evidence="11" id="KW-1185">Reference proteome</keyword>
<evidence type="ECO:0000313" key="11">
    <source>
        <dbReference type="Proteomes" id="UP001575181"/>
    </source>
</evidence>
<dbReference type="PROSITE" id="PS51128">
    <property type="entry name" value="ZF_DKSA_2"/>
    <property type="match status" value="1"/>
</dbReference>
<comment type="subunit">
    <text evidence="5">Interacts directly with the RNA polymerase.</text>
</comment>
<dbReference type="Proteomes" id="UP001575181">
    <property type="component" value="Unassembled WGS sequence"/>
</dbReference>
<comment type="caution">
    <text evidence="10">The sequence shown here is derived from an EMBL/GenBank/DDBJ whole genome shotgun (WGS) entry which is preliminary data.</text>
</comment>
<reference evidence="10 11" key="1">
    <citation type="submission" date="2024-08" db="EMBL/GenBank/DDBJ databases">
        <title>Whole-genome sequencing of halo(alkali)philic microorganisms from hypersaline lakes.</title>
        <authorList>
            <person name="Sorokin D.Y."/>
            <person name="Merkel A.Y."/>
            <person name="Messina E."/>
            <person name="Yakimov M."/>
        </authorList>
    </citation>
    <scope>NUCLEOTIDE SEQUENCE [LARGE SCALE GENOMIC DNA]</scope>
    <source>
        <strain evidence="10 11">Cl-TMA</strain>
    </source>
</reference>
<evidence type="ECO:0000256" key="3">
    <source>
        <dbReference type="ARBA" id="ARBA00022771"/>
    </source>
</evidence>
<organism evidence="10 11">
    <name type="scientific">Thiohalorhabdus methylotrophus</name>
    <dbReference type="NCBI Taxonomy" id="3242694"/>
    <lineage>
        <taxon>Bacteria</taxon>
        <taxon>Pseudomonadati</taxon>
        <taxon>Pseudomonadota</taxon>
        <taxon>Gammaproteobacteria</taxon>
        <taxon>Thiohalorhabdales</taxon>
        <taxon>Thiohalorhabdaceae</taxon>
        <taxon>Thiohalorhabdus</taxon>
    </lineage>
</organism>
<feature type="region of interest" description="Disordered" evidence="7">
    <location>
        <begin position="1"/>
        <end position="25"/>
    </location>
</feature>
<dbReference type="SUPFAM" id="SSF57716">
    <property type="entry name" value="Glucocorticoid receptor-like (DNA-binding domain)"/>
    <property type="match status" value="1"/>
</dbReference>
<comment type="subcellular location">
    <subcellularLocation>
        <location evidence="5">Cytoplasm</location>
    </subcellularLocation>
</comment>
<keyword evidence="3 5" id="KW-0863">Zinc-finger</keyword>
<dbReference type="PROSITE" id="PS01102">
    <property type="entry name" value="ZF_DKSA_1"/>
    <property type="match status" value="1"/>
</dbReference>
<dbReference type="Pfam" id="PF01258">
    <property type="entry name" value="zf-dskA_traR"/>
    <property type="match status" value="1"/>
</dbReference>
<evidence type="ECO:0000259" key="9">
    <source>
        <dbReference type="Pfam" id="PF21157"/>
    </source>
</evidence>
<protein>
    <recommendedName>
        <fullName evidence="5">RNA polymerase-binding transcription factor DksA</fullName>
    </recommendedName>
</protein>
<keyword evidence="2 5" id="KW-0479">Metal-binding</keyword>
<evidence type="ECO:0000313" key="10">
    <source>
        <dbReference type="EMBL" id="MFA9459427.1"/>
    </source>
</evidence>
<sequence>MTEKVDLDEIELEPDYRPSNDEPYMNPKQLAFFRRKLLDWRNQIVEDTTHTRQHMNDSENQADELDRASQESDRYTELRTVEREQRLLNKIDAALRRIENGEFGYCEVTGEPIGVRRLEARPVATLSIEAKEAQERQERQMAED</sequence>
<feature type="domain" description="Zinc finger DksA/TraR C4-type" evidence="8">
    <location>
        <begin position="101"/>
        <end position="136"/>
    </location>
</feature>
<dbReference type="InterPro" id="IPR037187">
    <property type="entry name" value="DnaK_N"/>
</dbReference>
<dbReference type="InterPro" id="IPR048489">
    <property type="entry name" value="DksA_N"/>
</dbReference>
<proteinExistence type="inferred from homology"/>
<feature type="compositionally biased region" description="Basic and acidic residues" evidence="7">
    <location>
        <begin position="47"/>
        <end position="57"/>
    </location>
</feature>
<comment type="caution">
    <text evidence="5">Lacks conserved residue(s) required for the propagation of feature annotation.</text>
</comment>
<name>A0ABV4TQY3_9GAMM</name>
<dbReference type="InterPro" id="IPR000962">
    <property type="entry name" value="Znf_DskA_TraR"/>
</dbReference>
<dbReference type="PANTHER" id="PTHR33823">
    <property type="entry name" value="RNA POLYMERASE-BINDING TRANSCRIPTION FACTOR DKSA-RELATED"/>
    <property type="match status" value="1"/>
</dbReference>
<feature type="region of interest" description="Disordered" evidence="7">
    <location>
        <begin position="47"/>
        <end position="77"/>
    </location>
</feature>
<dbReference type="HAMAP" id="MF_00926">
    <property type="entry name" value="DksA"/>
    <property type="match status" value="1"/>
</dbReference>
<dbReference type="SUPFAM" id="SSF109635">
    <property type="entry name" value="DnaK suppressor protein DksA, alpha-hairpin domain"/>
    <property type="match status" value="1"/>
</dbReference>
<feature type="compositionally biased region" description="Basic and acidic residues" evidence="7">
    <location>
        <begin position="64"/>
        <end position="77"/>
    </location>
</feature>
<dbReference type="InterPro" id="IPR012784">
    <property type="entry name" value="DksA_RNA_pol-bd"/>
</dbReference>
<gene>
    <name evidence="5 10" type="primary">dksA</name>
    <name evidence="10" type="ORF">ACERLL_01135</name>
</gene>
<dbReference type="Gene3D" id="1.20.120.910">
    <property type="entry name" value="DksA, coiled-coil domain"/>
    <property type="match status" value="1"/>
</dbReference>
<accession>A0ABV4TQY3</accession>
<evidence type="ECO:0000259" key="8">
    <source>
        <dbReference type="Pfam" id="PF01258"/>
    </source>
</evidence>
<dbReference type="RefSeq" id="WP_373654212.1">
    <property type="nucleotide sequence ID" value="NZ_JBGUAW010000001.1"/>
</dbReference>
<evidence type="ECO:0000256" key="7">
    <source>
        <dbReference type="SAM" id="MobiDB-lite"/>
    </source>
</evidence>
<evidence type="ECO:0000256" key="1">
    <source>
        <dbReference type="ARBA" id="ARBA00022490"/>
    </source>
</evidence>
<keyword evidence="1 5" id="KW-0963">Cytoplasm</keyword>
<feature type="zinc finger region" description="dksA C4-type" evidence="6">
    <location>
        <begin position="106"/>
        <end position="130"/>
    </location>
</feature>
<evidence type="ECO:0000256" key="6">
    <source>
        <dbReference type="PROSITE-ProRule" id="PRU00510"/>
    </source>
</evidence>
<keyword evidence="4 5" id="KW-0862">Zinc</keyword>
<dbReference type="InterPro" id="IPR020458">
    <property type="entry name" value="Znf_DskA_TraR_CS"/>
</dbReference>
<dbReference type="PANTHER" id="PTHR33823:SF2">
    <property type="entry name" value="RNA POLYMERASE-BINDING TRANSCRIPTION FACTOR DKSA"/>
    <property type="match status" value="1"/>
</dbReference>
<dbReference type="NCBIfam" id="TIGR02420">
    <property type="entry name" value="dksA"/>
    <property type="match status" value="1"/>
</dbReference>
<dbReference type="EMBL" id="JBGUAW010000001">
    <property type="protein sequence ID" value="MFA9459427.1"/>
    <property type="molecule type" value="Genomic_DNA"/>
</dbReference>
<evidence type="ECO:0000256" key="5">
    <source>
        <dbReference type="HAMAP-Rule" id="MF_00926"/>
    </source>
</evidence>
<dbReference type="Pfam" id="PF21157">
    <property type="entry name" value="DksA_N"/>
    <property type="match status" value="1"/>
</dbReference>